<dbReference type="EMBL" id="AP026818">
    <property type="protein sequence ID" value="BDR80106.1"/>
    <property type="molecule type" value="Genomic_DNA"/>
</dbReference>
<dbReference type="InterPro" id="IPR030910">
    <property type="entry name" value="SLAP_dom"/>
</dbReference>
<reference evidence="1 4" key="2">
    <citation type="submission" date="2022-09" db="EMBL/GenBank/DDBJ databases">
        <title>complete genome sequences of Clostridium tetani str. KHSU-234311-028 isolated from soil.</title>
        <authorList>
            <person name="Sekizuka T."/>
            <person name="Shitada C."/>
            <person name="Takahashi M."/>
            <person name="Kuroda M."/>
        </authorList>
    </citation>
    <scope>NUCLEOTIDE SEQUENCE [LARGE SCALE GENOMIC DNA]</scope>
    <source>
        <strain evidence="1 4">KHSU-234311-028</strain>
    </source>
</reference>
<protein>
    <submittedName>
        <fullName evidence="2">SLAP domain-containing protein</fullName>
    </submittedName>
</protein>
<reference evidence="2 3" key="1">
    <citation type="submission" date="2018-06" db="EMBL/GenBank/DDBJ databases">
        <title>Genome conservation of Clostridium tetani.</title>
        <authorList>
            <person name="Bruggemann H."/>
            <person name="Popoff M.R."/>
        </authorList>
    </citation>
    <scope>NUCLEOTIDE SEQUENCE [LARGE SCALE GENOMIC DNA]</scope>
    <source>
        <strain evidence="2 3">2017.061</strain>
    </source>
</reference>
<dbReference type="AlphaFoldDB" id="A0A4Q0V9F9"/>
<dbReference type="Proteomes" id="UP000290921">
    <property type="component" value="Unassembled WGS sequence"/>
</dbReference>
<accession>A0A4Q0V9F9</accession>
<dbReference type="EMBL" id="QMAP01000012">
    <property type="protein sequence ID" value="RXI45731.1"/>
    <property type="molecule type" value="Genomic_DNA"/>
</dbReference>
<name>A0A4Q0V9F9_CLOTA</name>
<evidence type="ECO:0000313" key="3">
    <source>
        <dbReference type="Proteomes" id="UP000290921"/>
    </source>
</evidence>
<gene>
    <name evidence="2" type="ORF">DP130_11805</name>
    <name evidence="1" type="ORF">K234311028_03520</name>
</gene>
<organism evidence="2 3">
    <name type="scientific">Clostridium tetani</name>
    <dbReference type="NCBI Taxonomy" id="1513"/>
    <lineage>
        <taxon>Bacteria</taxon>
        <taxon>Bacillati</taxon>
        <taxon>Bacillota</taxon>
        <taxon>Clostridia</taxon>
        <taxon>Eubacteriales</taxon>
        <taxon>Clostridiaceae</taxon>
        <taxon>Clostridium</taxon>
    </lineage>
</organism>
<dbReference type="Proteomes" id="UP001321763">
    <property type="component" value="Chromosome"/>
</dbReference>
<evidence type="ECO:0000313" key="2">
    <source>
        <dbReference type="EMBL" id="RXI45731.1"/>
    </source>
</evidence>
<evidence type="ECO:0000313" key="4">
    <source>
        <dbReference type="Proteomes" id="UP001321763"/>
    </source>
</evidence>
<sequence>MKDRESRDSSQKYIDVELYLDEDSKRKISDVQKEYLEEELREVIPKVEEGKINIAGIYAFDQGDKVEVKAYLANGLSQKINFEDVPIYIINSKEEKLAYQVFDLSEEGDIPSGKAIPVKLNFNKQNILVDKIPQDDWKVVFGGNDVKGVRYVNIELESIPEGIEESEIKVFKEFLESLPKLERGQGSISVFTITQYENGDLLMTLLVRNATDEAVTMTKMPITLKTQKGETILSGVFDIENFTINPYKARVLSLIFKKEVVNIEEDFDLSTCKIIFERE</sequence>
<dbReference type="NCBIfam" id="TIGR04398">
    <property type="entry name" value="SLAP_DUP"/>
    <property type="match status" value="2"/>
</dbReference>
<evidence type="ECO:0000313" key="1">
    <source>
        <dbReference type="EMBL" id="BDR80106.1"/>
    </source>
</evidence>
<proteinExistence type="predicted"/>
<dbReference type="RefSeq" id="WP_129030827.1">
    <property type="nucleotide sequence ID" value="NZ_AP026818.1"/>
</dbReference>